<keyword evidence="1" id="KW-0175">Coiled coil</keyword>
<proteinExistence type="predicted"/>
<evidence type="ECO:0000256" key="1">
    <source>
        <dbReference type="SAM" id="Coils"/>
    </source>
</evidence>
<dbReference type="HOGENOM" id="CLU_1908523_0_0_1"/>
<evidence type="ECO:0000313" key="3">
    <source>
        <dbReference type="Proteomes" id="UP000008068"/>
    </source>
</evidence>
<gene>
    <name evidence="2" type="ORF">CAEBREN_02763</name>
</gene>
<name>G0PE26_CAEBE</name>
<keyword evidence="3" id="KW-1185">Reference proteome</keyword>
<dbReference type="InParanoid" id="G0PE26"/>
<dbReference type="Proteomes" id="UP000008068">
    <property type="component" value="Unassembled WGS sequence"/>
</dbReference>
<reference evidence="3" key="1">
    <citation type="submission" date="2011-07" db="EMBL/GenBank/DDBJ databases">
        <authorList>
            <consortium name="Caenorhabditis brenneri Sequencing and Analysis Consortium"/>
            <person name="Wilson R.K."/>
        </authorList>
    </citation>
    <scope>NUCLEOTIDE SEQUENCE [LARGE SCALE GENOMIC DNA]</scope>
    <source>
        <strain evidence="3">PB2801</strain>
    </source>
</reference>
<accession>G0PE26</accession>
<sequence length="133" mass="15608">MRFDHLECQRQKELDSLQNRLEELDREIRQVEEENEGAKMGVLGPMSLSKQGEVMALFDLKRHEELAKDGMARMQEGEKEAESIQESVQLLQEICDEHFRPKELKKQVEENTLALEMVFMDMEMDKENKPPPC</sequence>
<feature type="coiled-coil region" evidence="1">
    <location>
        <begin position="14"/>
        <end position="41"/>
    </location>
</feature>
<dbReference type="EMBL" id="GL380301">
    <property type="protein sequence ID" value="EGT52642.1"/>
    <property type="molecule type" value="Genomic_DNA"/>
</dbReference>
<protein>
    <submittedName>
        <fullName evidence="2">Uncharacterized protein</fullName>
    </submittedName>
</protein>
<evidence type="ECO:0000313" key="2">
    <source>
        <dbReference type="EMBL" id="EGT52642.1"/>
    </source>
</evidence>
<dbReference type="AlphaFoldDB" id="G0PE26"/>
<organism evidence="3">
    <name type="scientific">Caenorhabditis brenneri</name>
    <name type="common">Nematode worm</name>
    <dbReference type="NCBI Taxonomy" id="135651"/>
    <lineage>
        <taxon>Eukaryota</taxon>
        <taxon>Metazoa</taxon>
        <taxon>Ecdysozoa</taxon>
        <taxon>Nematoda</taxon>
        <taxon>Chromadorea</taxon>
        <taxon>Rhabditida</taxon>
        <taxon>Rhabditina</taxon>
        <taxon>Rhabditomorpha</taxon>
        <taxon>Rhabditoidea</taxon>
        <taxon>Rhabditidae</taxon>
        <taxon>Peloderinae</taxon>
        <taxon>Caenorhabditis</taxon>
    </lineage>
</organism>